<evidence type="ECO:0000259" key="3">
    <source>
        <dbReference type="Pfam" id="PF05065"/>
    </source>
</evidence>
<dbReference type="SUPFAM" id="SSF56563">
    <property type="entry name" value="Major capsid protein gp5"/>
    <property type="match status" value="1"/>
</dbReference>
<keyword evidence="5" id="KW-1185">Reference proteome</keyword>
<evidence type="ECO:0000256" key="2">
    <source>
        <dbReference type="SAM" id="MobiDB-lite"/>
    </source>
</evidence>
<dbReference type="EMBL" id="CTRP01000012">
    <property type="protein sequence ID" value="CQR73309.1"/>
    <property type="molecule type" value="Genomic_DNA"/>
</dbReference>
<dbReference type="InterPro" id="IPR024455">
    <property type="entry name" value="Phage_capsid"/>
</dbReference>
<dbReference type="Pfam" id="PF05065">
    <property type="entry name" value="Phage_capsid"/>
    <property type="match status" value="1"/>
</dbReference>
<proteinExistence type="predicted"/>
<gene>
    <name evidence="4" type="ORF">SpAn4DRAFT_2541</name>
</gene>
<evidence type="ECO:0000313" key="4">
    <source>
        <dbReference type="EMBL" id="CQR73309.1"/>
    </source>
</evidence>
<feature type="region of interest" description="Disordered" evidence="2">
    <location>
        <begin position="57"/>
        <end position="95"/>
    </location>
</feature>
<feature type="compositionally biased region" description="Basic and acidic residues" evidence="2">
    <location>
        <begin position="58"/>
        <end position="69"/>
    </location>
</feature>
<protein>
    <submittedName>
        <fullName evidence="4">Phage major capsid protein</fullName>
    </submittedName>
</protein>
<dbReference type="Proteomes" id="UP000049855">
    <property type="component" value="Unassembled WGS sequence"/>
</dbReference>
<dbReference type="InterPro" id="IPR054612">
    <property type="entry name" value="Phage_capsid-like_C"/>
</dbReference>
<dbReference type="Gene3D" id="3.30.2320.10">
    <property type="entry name" value="hypothetical protein PF0899 domain"/>
    <property type="match status" value="1"/>
</dbReference>
<organism evidence="4 5">
    <name type="scientific">Sporomusa ovata</name>
    <dbReference type="NCBI Taxonomy" id="2378"/>
    <lineage>
        <taxon>Bacteria</taxon>
        <taxon>Bacillati</taxon>
        <taxon>Bacillota</taxon>
        <taxon>Negativicutes</taxon>
        <taxon>Selenomonadales</taxon>
        <taxon>Sporomusaceae</taxon>
        <taxon>Sporomusa</taxon>
    </lineage>
</organism>
<evidence type="ECO:0000256" key="1">
    <source>
        <dbReference type="ARBA" id="ARBA00004328"/>
    </source>
</evidence>
<dbReference type="AlphaFoldDB" id="A0A0U1L1V2"/>
<reference evidence="5" key="1">
    <citation type="submission" date="2015-03" db="EMBL/GenBank/DDBJ databases">
        <authorList>
            <person name="Nijsse Bart"/>
        </authorList>
    </citation>
    <scope>NUCLEOTIDE SEQUENCE [LARGE SCALE GENOMIC DNA]</scope>
</reference>
<comment type="subcellular location">
    <subcellularLocation>
        <location evidence="1">Virion</location>
    </subcellularLocation>
</comment>
<feature type="domain" description="Phage capsid-like C-terminal" evidence="3">
    <location>
        <begin position="133"/>
        <end position="410"/>
    </location>
</feature>
<evidence type="ECO:0000313" key="5">
    <source>
        <dbReference type="Proteomes" id="UP000049855"/>
    </source>
</evidence>
<dbReference type="NCBIfam" id="TIGR01554">
    <property type="entry name" value="major_cap_HK97"/>
    <property type="match status" value="1"/>
</dbReference>
<name>A0A0U1L1V2_9FIRM</name>
<dbReference type="RefSeq" id="WP_021168094.1">
    <property type="nucleotide sequence ID" value="NZ_CTRP01000012.1"/>
</dbReference>
<accession>A0A0U1L1V2</accession>
<sequence length="417" mass="44778">MKDKLLKLLKAKEEARAALVIKSEKSEDVAELRSIQVQIEALNGEITELRGMIAEAEAAEKPNEPEEARTAAVNGAQEPEKRQFTPGTGFKPLDGAKLEGEKRTKEEIDLADREKRGTDLKEMRSVTVGSSNVLLVAHQATDIGQGFNKVSSLIDRVTYMYLPGGESFTQPYLKDNPEGDYKAEGEAYATADATFGNAAINKSKVTAYSESTEELLKLPAAPYEQEVMAGITKSVRRKITKEILVGTGATNHLSGIFSTTADAIDSATDLGVAAITNTTLDDIIFNYGGDENVEDAAVLILNKADLKAFSQLRTTDGKKFHTIVTNGNTGTIDGIPFIINSAGCKAISATATTVGAYCMAYGPLSNYKLVVFSDLDVQRSTDFKFSTGQIAHRGSVFIGGNVVAQNGFLRITKKAAV</sequence>
<dbReference type="Gene3D" id="3.30.2400.10">
    <property type="entry name" value="Major capsid protein gp5"/>
    <property type="match status" value="1"/>
</dbReference>